<proteinExistence type="predicted"/>
<accession>A0A327NRF7</accession>
<name>A0A327NRF7_9BACT</name>
<evidence type="ECO:0000313" key="2">
    <source>
        <dbReference type="Proteomes" id="UP000249016"/>
    </source>
</evidence>
<evidence type="ECO:0008006" key="3">
    <source>
        <dbReference type="Google" id="ProtNLM"/>
    </source>
</evidence>
<dbReference type="EMBL" id="QLII01000001">
    <property type="protein sequence ID" value="RAI77981.1"/>
    <property type="molecule type" value="Genomic_DNA"/>
</dbReference>
<protein>
    <recommendedName>
        <fullName evidence="3">T9SS type A sorting domain-containing protein</fullName>
    </recommendedName>
</protein>
<gene>
    <name evidence="1" type="ORF">HMF3257_34815</name>
</gene>
<sequence length="68" mass="7617">MDGQIRFVYRNIDPQSIQLQTHAGVPVPGHVIRESEMNAVFIPNQPLSTGLYLLKSQNGMQTIKLIVL</sequence>
<dbReference type="RefSeq" id="WP_111349200.1">
    <property type="nucleotide sequence ID" value="NZ_QLII01000001.1"/>
</dbReference>
<keyword evidence="2" id="KW-1185">Reference proteome</keyword>
<dbReference type="AlphaFoldDB" id="A0A327NRF7"/>
<reference evidence="1 2" key="1">
    <citation type="submission" date="2018-06" db="EMBL/GenBank/DDBJ databases">
        <title>Spirosoma sp. HMF3257 Genome sequencing and assembly.</title>
        <authorList>
            <person name="Kang H."/>
            <person name="Cha I."/>
            <person name="Kim H."/>
            <person name="Kang J."/>
            <person name="Joh K."/>
        </authorList>
    </citation>
    <scope>NUCLEOTIDE SEQUENCE [LARGE SCALE GENOMIC DNA]</scope>
    <source>
        <strain evidence="1 2">HMF3257</strain>
    </source>
</reference>
<comment type="caution">
    <text evidence="1">The sequence shown here is derived from an EMBL/GenBank/DDBJ whole genome shotgun (WGS) entry which is preliminary data.</text>
</comment>
<organism evidence="1 2">
    <name type="scientific">Spirosoma telluris</name>
    <dbReference type="NCBI Taxonomy" id="2183553"/>
    <lineage>
        <taxon>Bacteria</taxon>
        <taxon>Pseudomonadati</taxon>
        <taxon>Bacteroidota</taxon>
        <taxon>Cytophagia</taxon>
        <taxon>Cytophagales</taxon>
        <taxon>Cytophagaceae</taxon>
        <taxon>Spirosoma</taxon>
    </lineage>
</organism>
<dbReference type="Proteomes" id="UP000249016">
    <property type="component" value="Unassembled WGS sequence"/>
</dbReference>
<evidence type="ECO:0000313" key="1">
    <source>
        <dbReference type="EMBL" id="RAI77981.1"/>
    </source>
</evidence>